<dbReference type="EMBL" id="CP015108">
    <property type="protein sequence ID" value="ARF13987.1"/>
    <property type="molecule type" value="Genomic_DNA"/>
</dbReference>
<name>A0ABN4YLV8_SPOUR</name>
<evidence type="ECO:0000313" key="3">
    <source>
        <dbReference type="Proteomes" id="UP000192486"/>
    </source>
</evidence>
<feature type="transmembrane region" description="Helical" evidence="1">
    <location>
        <begin position="94"/>
        <end position="119"/>
    </location>
</feature>
<accession>A0ABN4YLV8</accession>
<evidence type="ECO:0000313" key="2">
    <source>
        <dbReference type="EMBL" id="ARF13987.1"/>
    </source>
</evidence>
<protein>
    <recommendedName>
        <fullName evidence="4">DUF1648 domain-containing protein</fullName>
    </recommendedName>
</protein>
<gene>
    <name evidence="2" type="ORF">SporoS204_07410</name>
</gene>
<evidence type="ECO:0000256" key="1">
    <source>
        <dbReference type="SAM" id="Phobius"/>
    </source>
</evidence>
<keyword evidence="3" id="KW-1185">Reference proteome</keyword>
<dbReference type="Proteomes" id="UP000192486">
    <property type="component" value="Chromosome"/>
</dbReference>
<reference evidence="2 3" key="1">
    <citation type="submission" date="2016-04" db="EMBL/GenBank/DDBJ databases">
        <title>Comparative Genomics and Epigenetics of Sporosarcina ureae.</title>
        <authorList>
            <person name="Oliver A.S."/>
            <person name="Cooper K.K."/>
        </authorList>
    </citation>
    <scope>NUCLEOTIDE SEQUENCE [LARGE SCALE GENOMIC DNA]</scope>
    <source>
        <strain evidence="2 3">S204</strain>
    </source>
</reference>
<keyword evidence="1" id="KW-1133">Transmembrane helix</keyword>
<keyword evidence="1" id="KW-0812">Transmembrane</keyword>
<feature type="transmembrane region" description="Helical" evidence="1">
    <location>
        <begin position="20"/>
        <end position="38"/>
    </location>
</feature>
<evidence type="ECO:0008006" key="4">
    <source>
        <dbReference type="Google" id="ProtNLM"/>
    </source>
</evidence>
<keyword evidence="1" id="KW-0472">Membrane</keyword>
<proteinExistence type="predicted"/>
<organism evidence="2 3">
    <name type="scientific">Sporosarcina ureae</name>
    <dbReference type="NCBI Taxonomy" id="1571"/>
    <lineage>
        <taxon>Bacteria</taxon>
        <taxon>Bacillati</taxon>
        <taxon>Bacillota</taxon>
        <taxon>Bacilli</taxon>
        <taxon>Bacillales</taxon>
        <taxon>Caryophanaceae</taxon>
        <taxon>Sporosarcina</taxon>
    </lineage>
</organism>
<sequence length="123" mass="14544">MLVMSLLFSGKALYNKWVKILVTFYYLIITFVFIYGYHRIHKKYNMYDGPVMPEGWDVNRDWAYGFSFAFIIPIAILVLYAIIQKTKPMEKNRWTYFIKAISLSVIVLFILFSIFNLAYGLSP</sequence>
<feature type="transmembrane region" description="Helical" evidence="1">
    <location>
        <begin position="62"/>
        <end position="82"/>
    </location>
</feature>